<gene>
    <name evidence="1" type="ORF">BDV96DRAFT_577885</name>
</gene>
<evidence type="ECO:0000313" key="1">
    <source>
        <dbReference type="EMBL" id="KAF2114282.1"/>
    </source>
</evidence>
<dbReference type="AlphaFoldDB" id="A0A6A5Z4D8"/>
<keyword evidence="2" id="KW-1185">Reference proteome</keyword>
<dbReference type="EMBL" id="ML977326">
    <property type="protein sequence ID" value="KAF2114282.1"/>
    <property type="molecule type" value="Genomic_DNA"/>
</dbReference>
<reference evidence="1" key="1">
    <citation type="journal article" date="2020" name="Stud. Mycol.">
        <title>101 Dothideomycetes genomes: a test case for predicting lifestyles and emergence of pathogens.</title>
        <authorList>
            <person name="Haridas S."/>
            <person name="Albert R."/>
            <person name="Binder M."/>
            <person name="Bloem J."/>
            <person name="Labutti K."/>
            <person name="Salamov A."/>
            <person name="Andreopoulos B."/>
            <person name="Baker S."/>
            <person name="Barry K."/>
            <person name="Bills G."/>
            <person name="Bluhm B."/>
            <person name="Cannon C."/>
            <person name="Castanera R."/>
            <person name="Culley D."/>
            <person name="Daum C."/>
            <person name="Ezra D."/>
            <person name="Gonzalez J."/>
            <person name="Henrissat B."/>
            <person name="Kuo A."/>
            <person name="Liang C."/>
            <person name="Lipzen A."/>
            <person name="Lutzoni F."/>
            <person name="Magnuson J."/>
            <person name="Mondo S."/>
            <person name="Nolan M."/>
            <person name="Ohm R."/>
            <person name="Pangilinan J."/>
            <person name="Park H.-J."/>
            <person name="Ramirez L."/>
            <person name="Alfaro M."/>
            <person name="Sun H."/>
            <person name="Tritt A."/>
            <person name="Yoshinaga Y."/>
            <person name="Zwiers L.-H."/>
            <person name="Turgeon B."/>
            <person name="Goodwin S."/>
            <person name="Spatafora J."/>
            <person name="Crous P."/>
            <person name="Grigoriev I."/>
        </authorList>
    </citation>
    <scope>NUCLEOTIDE SEQUENCE</scope>
    <source>
        <strain evidence="1">CBS 627.86</strain>
    </source>
</reference>
<evidence type="ECO:0008006" key="3">
    <source>
        <dbReference type="Google" id="ProtNLM"/>
    </source>
</evidence>
<dbReference type="SUPFAM" id="SSF52047">
    <property type="entry name" value="RNI-like"/>
    <property type="match status" value="1"/>
</dbReference>
<proteinExistence type="predicted"/>
<sequence>MHPAWLIDDIWRLLLEHLLPRDLAVLAQTCNALHDLATAALWHTVTDFKGLLQCLPKDYRHRSLQLEDLKRLDFYSAKIQVLSLEGESVSRPLRLPHPYQIHKNQKQYKENEGKAWDELWEEIARLRPQSAFLSNVKKVRINNADEQHICPLIGISGFRLEHVYIKYIHQRQSPSLVPKFLGTLQDITKLEYLFVRDGQDLIPSKILLEAPLKHIRFDPRISGGWHMNFHFKVFPIRPELLSKDTLQHLTISLTREWYTSQLKLGERKLFPNLKTLWLNLTTLESKAYSQHSPVEFLDALDQPELDLLNIKFRYDATGRQFLDVVKAAKRSCRLENLTELALAGGGWFENCMECGSRPAPSIQPVELREALKVVLPLPNLKVLRVSVAPNLLDILDLDLYEEIAKQMPLLERLHLGHAEFYTSSLFYGTVIYERVPLHHLAAFCHLFSEMEEVSVGTVDGKLLEEYPNKEWRCPNVKRVQWDWEGLYDIDGLNEAWMREGLSTYFPKSDMASALVERYLTELRVTAEDV</sequence>
<evidence type="ECO:0000313" key="2">
    <source>
        <dbReference type="Proteomes" id="UP000799770"/>
    </source>
</evidence>
<dbReference type="CDD" id="cd09917">
    <property type="entry name" value="F-box_SF"/>
    <property type="match status" value="1"/>
</dbReference>
<protein>
    <recommendedName>
        <fullName evidence="3">F-box domain-containing protein</fullName>
    </recommendedName>
</protein>
<organism evidence="1 2">
    <name type="scientific">Lophiotrema nucula</name>
    <dbReference type="NCBI Taxonomy" id="690887"/>
    <lineage>
        <taxon>Eukaryota</taxon>
        <taxon>Fungi</taxon>
        <taxon>Dikarya</taxon>
        <taxon>Ascomycota</taxon>
        <taxon>Pezizomycotina</taxon>
        <taxon>Dothideomycetes</taxon>
        <taxon>Pleosporomycetidae</taxon>
        <taxon>Pleosporales</taxon>
        <taxon>Lophiotremataceae</taxon>
        <taxon>Lophiotrema</taxon>
    </lineage>
</organism>
<name>A0A6A5Z4D8_9PLEO</name>
<accession>A0A6A5Z4D8</accession>
<dbReference type="Proteomes" id="UP000799770">
    <property type="component" value="Unassembled WGS sequence"/>
</dbReference>
<dbReference type="OrthoDB" id="3543113at2759"/>